<evidence type="ECO:0000313" key="11">
    <source>
        <dbReference type="Proteomes" id="UP000585258"/>
    </source>
</evidence>
<reference evidence="9 10" key="1">
    <citation type="submission" date="2016-10" db="EMBL/GenBank/DDBJ databases">
        <authorList>
            <person name="de Groot N.N."/>
        </authorList>
    </citation>
    <scope>NUCLEOTIDE SEQUENCE [LARGE SCALE GENOMIC DNA]</scope>
    <source>
        <strain evidence="9 10">DSM 12272</strain>
    </source>
</reference>
<feature type="transmembrane region" description="Helical" evidence="6">
    <location>
        <begin position="125"/>
        <end position="145"/>
    </location>
</feature>
<dbReference type="AlphaFoldDB" id="A0A1H0UCT3"/>
<sequence>MKYIYNLAFKMAVSATIALIIAELLNLDYATVAAVIAILSIQDTRKKALVIGKNRVLACLIGLALSIIIYNFIGHNSIGFGVFLIIFIPLTSKLKVEEGMIATVVLSTHLLVASNITLIMLKNELLLMFIGIGIASIANLFMPSLEDSFKDDREQIENSFRIIISRMSKSLITHSVDIYEQKLMDEIEENLKESKNRAYKIVNNNFFNRSSYYIDYINMRINQFDIIKKMRIHFEKFYMSFEQTKLIAEFTNNVAENITEDNDCKELMKNVLLLREEFKGMELPKSRDEFENRAQLLQFLNDIEEFLNLKRNFAITYIDNKNKTLE</sequence>
<feature type="transmembrane region" description="Helical" evidence="6">
    <location>
        <begin position="12"/>
        <end position="39"/>
    </location>
</feature>
<evidence type="ECO:0000256" key="5">
    <source>
        <dbReference type="ARBA" id="ARBA00023136"/>
    </source>
</evidence>
<evidence type="ECO:0000256" key="1">
    <source>
        <dbReference type="ARBA" id="ARBA00004651"/>
    </source>
</evidence>
<dbReference type="EMBL" id="FNJM01000010">
    <property type="protein sequence ID" value="SDP63798.1"/>
    <property type="molecule type" value="Genomic_DNA"/>
</dbReference>
<keyword evidence="10" id="KW-1185">Reference proteome</keyword>
<keyword evidence="5 6" id="KW-0472">Membrane</keyword>
<reference evidence="8 11" key="2">
    <citation type="submission" date="2020-08" db="EMBL/GenBank/DDBJ databases">
        <title>Clostridia isolated from Swiss meat.</title>
        <authorList>
            <person name="Wambui J."/>
            <person name="Stevens M.J.A."/>
            <person name="Stephan R."/>
        </authorList>
    </citation>
    <scope>NUCLEOTIDE SEQUENCE [LARGE SCALE GENOMIC DNA]</scope>
    <source>
        <strain evidence="8 11">CM001</strain>
    </source>
</reference>
<protein>
    <submittedName>
        <fullName evidence="8">Aromatic acid exporter family protein</fullName>
    </submittedName>
</protein>
<feature type="domain" description="Putative aromatic acid exporter C-terminal" evidence="7">
    <location>
        <begin position="146"/>
        <end position="310"/>
    </location>
</feature>
<dbReference type="InterPro" id="IPR021062">
    <property type="entry name" value="ArAE_1_C"/>
</dbReference>
<proteinExistence type="predicted"/>
<evidence type="ECO:0000259" key="7">
    <source>
        <dbReference type="Pfam" id="PF11728"/>
    </source>
</evidence>
<accession>A0A1H0UCT3</accession>
<keyword evidence="3 6" id="KW-0812">Transmembrane</keyword>
<evidence type="ECO:0000256" key="3">
    <source>
        <dbReference type="ARBA" id="ARBA00022692"/>
    </source>
</evidence>
<feature type="transmembrane region" description="Helical" evidence="6">
    <location>
        <begin position="60"/>
        <end position="88"/>
    </location>
</feature>
<dbReference type="GO" id="GO:0005886">
    <property type="term" value="C:plasma membrane"/>
    <property type="evidence" value="ECO:0007669"/>
    <property type="project" value="UniProtKB-SubCell"/>
</dbReference>
<dbReference type="RefSeq" id="WP_089971242.1">
    <property type="nucleotide sequence ID" value="NZ_FNJM01000010.1"/>
</dbReference>
<evidence type="ECO:0000313" key="9">
    <source>
        <dbReference type="EMBL" id="SDP63798.1"/>
    </source>
</evidence>
<dbReference type="InterPro" id="IPR010343">
    <property type="entry name" value="ArAE_1"/>
</dbReference>
<organism evidence="9 10">
    <name type="scientific">Clostridium gasigenes</name>
    <dbReference type="NCBI Taxonomy" id="94869"/>
    <lineage>
        <taxon>Bacteria</taxon>
        <taxon>Bacillati</taxon>
        <taxon>Bacillota</taxon>
        <taxon>Clostridia</taxon>
        <taxon>Eubacteriales</taxon>
        <taxon>Clostridiaceae</taxon>
        <taxon>Clostridium</taxon>
    </lineage>
</organism>
<dbReference type="Gene3D" id="1.20.120.940">
    <property type="entry name" value="Putative aromatic acid exporter, C-terminal domain"/>
    <property type="match status" value="1"/>
</dbReference>
<comment type="subcellular location">
    <subcellularLocation>
        <location evidence="1">Cell membrane</location>
        <topology evidence="1">Multi-pass membrane protein</topology>
    </subcellularLocation>
</comment>
<feature type="transmembrane region" description="Helical" evidence="6">
    <location>
        <begin position="100"/>
        <end position="118"/>
    </location>
</feature>
<dbReference type="PANTHER" id="PTHR40064:SF1">
    <property type="entry name" value="MEMBRANE PROTEIN"/>
    <property type="match status" value="1"/>
</dbReference>
<dbReference type="InterPro" id="IPR038323">
    <property type="entry name" value="ArAE_1_C_sf"/>
</dbReference>
<dbReference type="InterPro" id="IPR052984">
    <property type="entry name" value="UPF0421"/>
</dbReference>
<evidence type="ECO:0000313" key="10">
    <source>
        <dbReference type="Proteomes" id="UP000198597"/>
    </source>
</evidence>
<dbReference type="Proteomes" id="UP000198597">
    <property type="component" value="Unassembled WGS sequence"/>
</dbReference>
<name>A0A1H0UCT3_9CLOT</name>
<dbReference type="OrthoDB" id="357521at2"/>
<dbReference type="PANTHER" id="PTHR40064">
    <property type="entry name" value="MEMBRANE PROTEIN-RELATED"/>
    <property type="match status" value="1"/>
</dbReference>
<dbReference type="EMBL" id="JACKWY010000011">
    <property type="protein sequence ID" value="MBB6716094.1"/>
    <property type="molecule type" value="Genomic_DNA"/>
</dbReference>
<evidence type="ECO:0000256" key="2">
    <source>
        <dbReference type="ARBA" id="ARBA00022475"/>
    </source>
</evidence>
<dbReference type="STRING" id="94869.SAMN04488529_11034"/>
<evidence type="ECO:0000313" key="8">
    <source>
        <dbReference type="EMBL" id="MBB6716094.1"/>
    </source>
</evidence>
<evidence type="ECO:0000256" key="6">
    <source>
        <dbReference type="SAM" id="Phobius"/>
    </source>
</evidence>
<dbReference type="Pfam" id="PF11728">
    <property type="entry name" value="ArAE_1_C"/>
    <property type="match status" value="1"/>
</dbReference>
<keyword evidence="2" id="KW-1003">Cell membrane</keyword>
<keyword evidence="4 6" id="KW-1133">Transmembrane helix</keyword>
<dbReference type="Pfam" id="PF06081">
    <property type="entry name" value="ArAE_1"/>
    <property type="match status" value="1"/>
</dbReference>
<gene>
    <name evidence="8" type="ORF">H7E68_15425</name>
    <name evidence="9" type="ORF">SAMN04488529_11034</name>
</gene>
<evidence type="ECO:0000256" key="4">
    <source>
        <dbReference type="ARBA" id="ARBA00022989"/>
    </source>
</evidence>
<dbReference type="Proteomes" id="UP000585258">
    <property type="component" value="Unassembled WGS sequence"/>
</dbReference>